<proteinExistence type="predicted"/>
<evidence type="ECO:0000313" key="3">
    <source>
        <dbReference type="EMBL" id="BCE70266.1"/>
    </source>
</evidence>
<dbReference type="PROSITE" id="PS51746">
    <property type="entry name" value="PPM_2"/>
    <property type="match status" value="1"/>
</dbReference>
<dbReference type="Gene3D" id="3.60.40.10">
    <property type="entry name" value="PPM-type phosphatase domain"/>
    <property type="match status" value="1"/>
</dbReference>
<evidence type="ECO:0000256" key="1">
    <source>
        <dbReference type="SAM" id="MobiDB-lite"/>
    </source>
</evidence>
<dbReference type="InterPro" id="IPR001932">
    <property type="entry name" value="PPM-type_phosphatase-like_dom"/>
</dbReference>
<gene>
    <name evidence="3" type="ORF">XF8B_03770</name>
</gene>
<dbReference type="PANTHER" id="PTHR47992">
    <property type="entry name" value="PROTEIN PHOSPHATASE"/>
    <property type="match status" value="1"/>
</dbReference>
<feature type="domain" description="PPM-type phosphatase" evidence="2">
    <location>
        <begin position="4"/>
        <end position="216"/>
    </location>
</feature>
<sequence length="231" mass="24696">MGKRMGAEPVESWSGTMAVDHGWAVIADGMGGHEDGQIASRIVIETIARSIESVRDVADVSTMIENANRKLFEAMYSGQGRPGMGSTIVGVVFLDREALVFNVGDSRAYELRRGQLLQLSRDDTLGGDRGRRGGHALTQSLGGTATPQPITPRIRRFRLEDHIGVLLCSDGLTDMVQESRIATLLAESTTNPAEHLAKAANDAGGKDNITVVVIGTKATIAPSVRRTQSSQ</sequence>
<organism evidence="3">
    <name type="scientific">Bradyrhizobium diazoefficiens</name>
    <dbReference type="NCBI Taxonomy" id="1355477"/>
    <lineage>
        <taxon>Bacteria</taxon>
        <taxon>Pseudomonadati</taxon>
        <taxon>Pseudomonadota</taxon>
        <taxon>Alphaproteobacteria</taxon>
        <taxon>Hyphomicrobiales</taxon>
        <taxon>Nitrobacteraceae</taxon>
        <taxon>Bradyrhizobium</taxon>
    </lineage>
</organism>
<evidence type="ECO:0000259" key="2">
    <source>
        <dbReference type="PROSITE" id="PS51746"/>
    </source>
</evidence>
<dbReference type="InterPro" id="IPR015655">
    <property type="entry name" value="PP2C"/>
</dbReference>
<reference evidence="3" key="1">
    <citation type="submission" date="2020-05" db="EMBL/GenBank/DDBJ databases">
        <title>Complete genome sequence of Bradyrhizobium diazoefficiens XF8 isolated from soybean nodule.</title>
        <authorList>
            <person name="Noda R."/>
            <person name="Kakizaki K."/>
            <person name="Minamisawa K."/>
        </authorList>
    </citation>
    <scope>NUCLEOTIDE SEQUENCE</scope>
    <source>
        <strain evidence="3">XF8</strain>
    </source>
</reference>
<dbReference type="Pfam" id="PF13672">
    <property type="entry name" value="PP2C_2"/>
    <property type="match status" value="1"/>
</dbReference>
<dbReference type="GO" id="GO:0004722">
    <property type="term" value="F:protein serine/threonine phosphatase activity"/>
    <property type="evidence" value="ECO:0007669"/>
    <property type="project" value="InterPro"/>
</dbReference>
<dbReference type="SUPFAM" id="SSF81606">
    <property type="entry name" value="PP2C-like"/>
    <property type="match status" value="1"/>
</dbReference>
<dbReference type="SMART" id="SM00331">
    <property type="entry name" value="PP2C_SIG"/>
    <property type="match status" value="1"/>
</dbReference>
<dbReference type="SMART" id="SM00332">
    <property type="entry name" value="PP2Cc"/>
    <property type="match status" value="1"/>
</dbReference>
<dbReference type="EMBL" id="AP023097">
    <property type="protein sequence ID" value="BCE70266.1"/>
    <property type="molecule type" value="Genomic_DNA"/>
</dbReference>
<protein>
    <submittedName>
        <fullName evidence="3">Protein phosphatase</fullName>
    </submittedName>
</protein>
<dbReference type="AlphaFoldDB" id="A0A810B1R7"/>
<dbReference type="CDD" id="cd00143">
    <property type="entry name" value="PP2Cc"/>
    <property type="match status" value="1"/>
</dbReference>
<feature type="compositionally biased region" description="Basic and acidic residues" evidence="1">
    <location>
        <begin position="122"/>
        <end position="131"/>
    </location>
</feature>
<accession>A0A810B1R7</accession>
<dbReference type="InterPro" id="IPR036457">
    <property type="entry name" value="PPM-type-like_dom_sf"/>
</dbReference>
<name>A0A810B1R7_9BRAD</name>
<feature type="compositionally biased region" description="Polar residues" evidence="1">
    <location>
        <begin position="137"/>
        <end position="148"/>
    </location>
</feature>
<feature type="region of interest" description="Disordered" evidence="1">
    <location>
        <begin position="122"/>
        <end position="149"/>
    </location>
</feature>